<reference evidence="4" key="1">
    <citation type="journal article" date="2023" name="Commun. Biol.">
        <title>Genome analysis of Parmales, the sister group of diatoms, reveals the evolutionary specialization of diatoms from phago-mixotrophs to photoautotrophs.</title>
        <authorList>
            <person name="Ban H."/>
            <person name="Sato S."/>
            <person name="Yoshikawa S."/>
            <person name="Yamada K."/>
            <person name="Nakamura Y."/>
            <person name="Ichinomiya M."/>
            <person name="Sato N."/>
            <person name="Blanc-Mathieu R."/>
            <person name="Endo H."/>
            <person name="Kuwata A."/>
            <person name="Ogata H."/>
        </authorList>
    </citation>
    <scope>NUCLEOTIDE SEQUENCE [LARGE SCALE GENOMIC DNA]</scope>
    <source>
        <strain evidence="4">NIES 3699</strain>
    </source>
</reference>
<accession>A0A9W7C707</accession>
<dbReference type="AlphaFoldDB" id="A0A9W7C707"/>
<organism evidence="3 4">
    <name type="scientific">Triparma verrucosa</name>
    <dbReference type="NCBI Taxonomy" id="1606542"/>
    <lineage>
        <taxon>Eukaryota</taxon>
        <taxon>Sar</taxon>
        <taxon>Stramenopiles</taxon>
        <taxon>Ochrophyta</taxon>
        <taxon>Bolidophyceae</taxon>
        <taxon>Parmales</taxon>
        <taxon>Triparmaceae</taxon>
        <taxon>Triparma</taxon>
    </lineage>
</organism>
<dbReference type="CDD" id="cd06460">
    <property type="entry name" value="M32_Taq"/>
    <property type="match status" value="1"/>
</dbReference>
<dbReference type="Proteomes" id="UP001165160">
    <property type="component" value="Unassembled WGS sequence"/>
</dbReference>
<dbReference type="PROSITE" id="PS52034">
    <property type="entry name" value="PEPTIDASE_M32"/>
    <property type="match status" value="1"/>
</dbReference>
<evidence type="ECO:0000313" key="4">
    <source>
        <dbReference type="Proteomes" id="UP001165160"/>
    </source>
</evidence>
<dbReference type="PRINTS" id="PR00998">
    <property type="entry name" value="CRBOXYPTASET"/>
</dbReference>
<dbReference type="GO" id="GO:0004181">
    <property type="term" value="F:metallocarboxypeptidase activity"/>
    <property type="evidence" value="ECO:0007669"/>
    <property type="project" value="InterPro"/>
</dbReference>
<dbReference type="PANTHER" id="PTHR34217:SF1">
    <property type="entry name" value="CARBOXYPEPTIDASE 1"/>
    <property type="match status" value="1"/>
</dbReference>
<dbReference type="Gene3D" id="1.10.1370.30">
    <property type="match status" value="1"/>
</dbReference>
<dbReference type="PIRSF" id="PIRSF006615">
    <property type="entry name" value="Zn_crbxpep_Taq"/>
    <property type="match status" value="1"/>
</dbReference>
<evidence type="ECO:0008006" key="5">
    <source>
        <dbReference type="Google" id="ProtNLM"/>
    </source>
</evidence>
<protein>
    <recommendedName>
        <fullName evidence="5">Carboxypeptidase</fullName>
    </recommendedName>
</protein>
<feature type="signal peptide" evidence="2">
    <location>
        <begin position="1"/>
        <end position="22"/>
    </location>
</feature>
<dbReference type="GO" id="GO:0006508">
    <property type="term" value="P:proteolysis"/>
    <property type="evidence" value="ECO:0007669"/>
    <property type="project" value="InterPro"/>
</dbReference>
<evidence type="ECO:0000313" key="3">
    <source>
        <dbReference type="EMBL" id="GMI00345.1"/>
    </source>
</evidence>
<sequence>MRIAPPLTTLLMASILPRTVSSFAVTSTLTRATSTSCRSASSSYEELVSEFSVHKQLERVSALMHWDSMVMMPQTDANHHERGLQSAALAGVIHEKATSSRLGELIEAVDVDALDDASKVNYKLMSKIYREKTLIPESVAKEQAELSNSAYLAWTKARDSSDFSKFAPALTECFEMSKTIASLKLGSNPDIISLYDKMLDDYEKGMPSQRITEIFDNVEAALVPFIDEVLASPHAPSTSCLSPPAGSTFPLSSQSSLNSGILDSLGFTGRSDVSVHPFTTSFSPSDVRLTSRFSPTEWYQGLAGSIHESGHALYESNLPSPPIPINSPLSMGVHESQSLFYERHVGLSLPFYARFLPNITANLNLQSYSSTEIHGAVNSVKRSSIRVEADELTYPLHVILRTRIERQIIDGDVEMAEIVNSVPELWNYEMKRLLKIDVKDDAEGCLQDVHWSGLAFGYFPTYLIGAIAAAQLEYYIRKDMDFEDVILNGEFSKIEEWMKEKIHRHGSYYGSLDEMFEAEFGERLNETYYIDYLTNKYKKIYGLD</sequence>
<keyword evidence="4" id="KW-1185">Reference proteome</keyword>
<gene>
    <name evidence="3" type="ORF">TrVE_jg12212</name>
</gene>
<dbReference type="EMBL" id="BRXX01000247">
    <property type="protein sequence ID" value="GMI00345.1"/>
    <property type="molecule type" value="Genomic_DNA"/>
</dbReference>
<keyword evidence="2" id="KW-0732">Signal</keyword>
<feature type="active site" description="Proton donor/acceptor" evidence="1">
    <location>
        <position position="308"/>
    </location>
</feature>
<name>A0A9W7C707_9STRA</name>
<comment type="caution">
    <text evidence="3">The sequence shown here is derived from an EMBL/GenBank/DDBJ whole genome shotgun (WGS) entry which is preliminary data.</text>
</comment>
<proteinExistence type="predicted"/>
<dbReference type="SUPFAM" id="SSF55486">
    <property type="entry name" value="Metalloproteases ('zincins'), catalytic domain"/>
    <property type="match status" value="1"/>
</dbReference>
<dbReference type="Pfam" id="PF02074">
    <property type="entry name" value="Peptidase_M32"/>
    <property type="match status" value="1"/>
</dbReference>
<evidence type="ECO:0000256" key="2">
    <source>
        <dbReference type="SAM" id="SignalP"/>
    </source>
</evidence>
<evidence type="ECO:0000256" key="1">
    <source>
        <dbReference type="PIRSR" id="PIRSR006615-2"/>
    </source>
</evidence>
<dbReference type="InterPro" id="IPR001333">
    <property type="entry name" value="Peptidase_M32_Taq"/>
</dbReference>
<feature type="chain" id="PRO_5040853710" description="Carboxypeptidase" evidence="2">
    <location>
        <begin position="23"/>
        <end position="544"/>
    </location>
</feature>
<dbReference type="PANTHER" id="PTHR34217">
    <property type="entry name" value="METAL-DEPENDENT CARBOXYPEPTIDASE"/>
    <property type="match status" value="1"/>
</dbReference>